<reference evidence="1 2" key="1">
    <citation type="submission" date="2019-03" db="EMBL/GenBank/DDBJ databases">
        <title>Genomic Encyclopedia of Type Strains, Phase IV (KMG-IV): sequencing the most valuable type-strain genomes for metagenomic binning, comparative biology and taxonomic classification.</title>
        <authorList>
            <person name="Goeker M."/>
        </authorList>
    </citation>
    <scope>NUCLEOTIDE SEQUENCE [LARGE SCALE GENOMIC DNA]</scope>
    <source>
        <strain evidence="1 2">DSM 44496</strain>
    </source>
</reference>
<dbReference type="NCBIfam" id="NF038356">
    <property type="entry name" value="actino_DLW39"/>
    <property type="match status" value="1"/>
</dbReference>
<dbReference type="InterPro" id="IPR047990">
    <property type="entry name" value="DLW39-like"/>
</dbReference>
<name>A0A4R6P5V9_NOCIG</name>
<proteinExistence type="predicted"/>
<dbReference type="EMBL" id="SNXK01000006">
    <property type="protein sequence ID" value="TDP32513.1"/>
    <property type="molecule type" value="Genomic_DNA"/>
</dbReference>
<protein>
    <submittedName>
        <fullName evidence="1">Uncharacterized protein</fullName>
    </submittedName>
</protein>
<dbReference type="Proteomes" id="UP000295087">
    <property type="component" value="Unassembled WGS sequence"/>
</dbReference>
<dbReference type="AlphaFoldDB" id="A0A4R6P5V9"/>
<sequence length="35" mass="4028">MKIVLTVGVVIAVLIGITKFRKRDEADLWREVTTR</sequence>
<evidence type="ECO:0000313" key="1">
    <source>
        <dbReference type="EMBL" id="TDP32513.1"/>
    </source>
</evidence>
<gene>
    <name evidence="1" type="ORF">DFR75_106308</name>
</gene>
<accession>A0A4R6P5V9</accession>
<evidence type="ECO:0000313" key="2">
    <source>
        <dbReference type="Proteomes" id="UP000295087"/>
    </source>
</evidence>
<comment type="caution">
    <text evidence="1">The sequence shown here is derived from an EMBL/GenBank/DDBJ whole genome shotgun (WGS) entry which is preliminary data.</text>
</comment>
<dbReference type="RefSeq" id="WP_210740150.1">
    <property type="nucleotide sequence ID" value="NZ_JBHXPO010000002.1"/>
</dbReference>
<organism evidence="1 2">
    <name type="scientific">Nocardia ignorata</name>
    <dbReference type="NCBI Taxonomy" id="145285"/>
    <lineage>
        <taxon>Bacteria</taxon>
        <taxon>Bacillati</taxon>
        <taxon>Actinomycetota</taxon>
        <taxon>Actinomycetes</taxon>
        <taxon>Mycobacteriales</taxon>
        <taxon>Nocardiaceae</taxon>
        <taxon>Nocardia</taxon>
    </lineage>
</organism>
<keyword evidence="2" id="KW-1185">Reference proteome</keyword>